<evidence type="ECO:0000256" key="6">
    <source>
        <dbReference type="SAM" id="MobiDB-lite"/>
    </source>
</evidence>
<keyword evidence="9" id="KW-1185">Reference proteome</keyword>
<keyword evidence="3 5" id="KW-0949">S-adenosyl-L-methionine</keyword>
<evidence type="ECO:0000256" key="1">
    <source>
        <dbReference type="ARBA" id="ARBA00022603"/>
    </source>
</evidence>
<keyword evidence="4 5" id="KW-0694">RNA-binding</keyword>
<evidence type="ECO:0000313" key="8">
    <source>
        <dbReference type="EMBL" id="EGB02944.1"/>
    </source>
</evidence>
<dbReference type="AlphaFoldDB" id="F0YPL5"/>
<feature type="compositionally biased region" description="Basic and acidic residues" evidence="6">
    <location>
        <begin position="567"/>
        <end position="576"/>
    </location>
</feature>
<dbReference type="InterPro" id="IPR029063">
    <property type="entry name" value="SAM-dependent_MTases_sf"/>
</dbReference>
<keyword evidence="2 5" id="KW-0808">Transferase</keyword>
<feature type="region of interest" description="Disordered" evidence="6">
    <location>
        <begin position="456"/>
        <end position="604"/>
    </location>
</feature>
<comment type="similarity">
    <text evidence="5">Belongs to the class I-like SAM-binding methyltransferase superfamily. RsmB/NOP family.</text>
</comment>
<keyword evidence="1 5" id="KW-0489">Methyltransferase</keyword>
<reference evidence="8 9" key="1">
    <citation type="journal article" date="2011" name="Proc. Natl. Acad. Sci. U.S.A.">
        <title>Niche of harmful alga Aureococcus anophagefferens revealed through ecogenomics.</title>
        <authorList>
            <person name="Gobler C.J."/>
            <person name="Berry D.L."/>
            <person name="Dyhrman S.T."/>
            <person name="Wilhelm S.W."/>
            <person name="Salamov A."/>
            <person name="Lobanov A.V."/>
            <person name="Zhang Y."/>
            <person name="Collier J.L."/>
            <person name="Wurch L.L."/>
            <person name="Kustka A.B."/>
            <person name="Dill B.D."/>
            <person name="Shah M."/>
            <person name="VerBerkmoes N.C."/>
            <person name="Kuo A."/>
            <person name="Terry A."/>
            <person name="Pangilinan J."/>
            <person name="Lindquist E.A."/>
            <person name="Lucas S."/>
            <person name="Paulsen I.T."/>
            <person name="Hattenrath-Lehmann T.K."/>
            <person name="Talmage S.C."/>
            <person name="Walker E.A."/>
            <person name="Koch F."/>
            <person name="Burson A.M."/>
            <person name="Marcoval M.A."/>
            <person name="Tang Y.Z."/>
            <person name="Lecleir G.R."/>
            <person name="Coyne K.J."/>
            <person name="Berg G.M."/>
            <person name="Bertrand E.M."/>
            <person name="Saito M.A."/>
            <person name="Gladyshev V.N."/>
            <person name="Grigoriev I.V."/>
        </authorList>
    </citation>
    <scope>NUCLEOTIDE SEQUENCE [LARGE SCALE GENOMIC DNA]</scope>
    <source>
        <strain evidence="9">CCMP 1984</strain>
    </source>
</reference>
<feature type="binding site" evidence="5">
    <location>
        <position position="166"/>
    </location>
    <ligand>
        <name>S-adenosyl-L-methionine</name>
        <dbReference type="ChEBI" id="CHEBI:59789"/>
    </ligand>
</feature>
<dbReference type="RefSeq" id="XP_009042358.1">
    <property type="nucleotide sequence ID" value="XM_009044110.1"/>
</dbReference>
<dbReference type="OrthoDB" id="6093671at2759"/>
<dbReference type="InterPro" id="IPR001678">
    <property type="entry name" value="MeTrfase_RsmB-F_NOP2_dom"/>
</dbReference>
<evidence type="ECO:0000313" key="9">
    <source>
        <dbReference type="Proteomes" id="UP000002729"/>
    </source>
</evidence>
<evidence type="ECO:0000256" key="3">
    <source>
        <dbReference type="ARBA" id="ARBA00022691"/>
    </source>
</evidence>
<feature type="compositionally biased region" description="Polar residues" evidence="6">
    <location>
        <begin position="491"/>
        <end position="517"/>
    </location>
</feature>
<feature type="compositionally biased region" description="Low complexity" evidence="6">
    <location>
        <begin position="529"/>
        <end position="538"/>
    </location>
</feature>
<feature type="active site" description="Nucleophile" evidence="5">
    <location>
        <position position="266"/>
    </location>
</feature>
<dbReference type="InterPro" id="IPR049560">
    <property type="entry name" value="MeTrfase_RsmB-F_NOP2_cat"/>
</dbReference>
<sequence>MPKAKPNKQGAARFEAYYALQHIVPDSEWPAFLKTLATPLPITFRITDATHDGHAAWLEAEAARLGATRLPWYACGASTAWTFAGESRRGLRAARDAARDAALRDFLVSGTTSRNLSRQEAVSMVPALLLGAAPGWAVLDACAAPGNKTAQLLERCGPGGLVVANDLSKKRSYALACHCAARLGVRAARLVVASGDAARLPGPDGRFDGVLCDVPCSGDGTIRKAPRVREAWACDGGDRLHGTQVAIARRCAALLRPGGRMVYSTCSLNPVENEAVVAEVLRLEPTLELAAAASPLPARPGLTTWAPCRDDGGGVARLDDDGGSRFPPKQDAPPLERCLRFLPHDGDTGGFFCATGAAPGGSSVSGGNVVAGTVDDTAPATVAGRTRLLSSGSTPPPPTAGCASTVVAGVAVPWPSFARGGATATGCFFRPDALASRRAPRGASSRMRAMAAALEPLGLPPPPEEARRRDAEPRPRLAAGGFRVFAPPRWGSNSTQSTTPSRSISKATSWSKDQVLSTVEPRRRRTTPAAAIAAAAAASSMSLEKTAPPMSSRSMSVSNSRPTDATESVRWRRDESGVPGSDSRFEISSFPARISRSSGSASLLPDATKWSSAAWSSSWDVDGSQG</sequence>
<name>F0YPL5_AURAN</name>
<dbReference type="PROSITE" id="PS51686">
    <property type="entry name" value="SAM_MT_RSMB_NOP"/>
    <property type="match status" value="1"/>
</dbReference>
<dbReference type="PRINTS" id="PR02008">
    <property type="entry name" value="RCMTFAMILY"/>
</dbReference>
<evidence type="ECO:0000256" key="4">
    <source>
        <dbReference type="ARBA" id="ARBA00022884"/>
    </source>
</evidence>
<feature type="domain" description="SAM-dependent MTase RsmB/NOP-type" evidence="7">
    <location>
        <begin position="32"/>
        <end position="359"/>
    </location>
</feature>
<dbReference type="InterPro" id="IPR023267">
    <property type="entry name" value="RCMT"/>
</dbReference>
<dbReference type="eggNOG" id="KOG2198">
    <property type="taxonomic scope" value="Eukaryota"/>
</dbReference>
<feature type="compositionally biased region" description="Basic and acidic residues" evidence="6">
    <location>
        <begin position="464"/>
        <end position="475"/>
    </location>
</feature>
<protein>
    <recommendedName>
        <fullName evidence="7">SAM-dependent MTase RsmB/NOP-type domain-containing protein</fullName>
    </recommendedName>
</protein>
<dbReference type="SUPFAM" id="SSF53335">
    <property type="entry name" value="S-adenosyl-L-methionine-dependent methyltransferases"/>
    <property type="match status" value="1"/>
</dbReference>
<dbReference type="PANTHER" id="PTHR22808">
    <property type="entry name" value="NCL1 YEAST -RELATED NOL1/NOP2/FMU SUN DOMAIN-CONTAINING"/>
    <property type="match status" value="1"/>
</dbReference>
<dbReference type="InParanoid" id="F0YPL5"/>
<dbReference type="GeneID" id="20226787"/>
<dbReference type="GO" id="GO:0008173">
    <property type="term" value="F:RNA methyltransferase activity"/>
    <property type="evidence" value="ECO:0007669"/>
    <property type="project" value="InterPro"/>
</dbReference>
<feature type="compositionally biased region" description="Low complexity" evidence="6">
    <location>
        <begin position="548"/>
        <end position="562"/>
    </location>
</feature>
<dbReference type="GO" id="GO:0003723">
    <property type="term" value="F:RNA binding"/>
    <property type="evidence" value="ECO:0007669"/>
    <property type="project" value="UniProtKB-UniRule"/>
</dbReference>
<dbReference type="Proteomes" id="UP000002729">
    <property type="component" value="Unassembled WGS sequence"/>
</dbReference>
<feature type="non-terminal residue" evidence="8">
    <location>
        <position position="626"/>
    </location>
</feature>
<feature type="binding site" evidence="5">
    <location>
        <position position="213"/>
    </location>
    <ligand>
        <name>S-adenosyl-L-methionine</name>
        <dbReference type="ChEBI" id="CHEBI:59789"/>
    </ligand>
</feature>
<feature type="binding site" evidence="5">
    <location>
        <begin position="142"/>
        <end position="148"/>
    </location>
    <ligand>
        <name>S-adenosyl-L-methionine</name>
        <dbReference type="ChEBI" id="CHEBI:59789"/>
    </ligand>
</feature>
<dbReference type="CDD" id="cd02440">
    <property type="entry name" value="AdoMet_MTases"/>
    <property type="match status" value="1"/>
</dbReference>
<dbReference type="KEGG" id="aaf:AURANDRAFT_68423"/>
<proteinExistence type="inferred from homology"/>
<organism evidence="9">
    <name type="scientific">Aureococcus anophagefferens</name>
    <name type="common">Harmful bloom alga</name>
    <dbReference type="NCBI Taxonomy" id="44056"/>
    <lineage>
        <taxon>Eukaryota</taxon>
        <taxon>Sar</taxon>
        <taxon>Stramenopiles</taxon>
        <taxon>Ochrophyta</taxon>
        <taxon>Pelagophyceae</taxon>
        <taxon>Pelagomonadales</taxon>
        <taxon>Pelagomonadaceae</taxon>
        <taxon>Aureococcus</taxon>
    </lineage>
</organism>
<dbReference type="GO" id="GO:0001510">
    <property type="term" value="P:RNA methylation"/>
    <property type="evidence" value="ECO:0007669"/>
    <property type="project" value="InterPro"/>
</dbReference>
<dbReference type="Pfam" id="PF01189">
    <property type="entry name" value="Methyltr_RsmB-F"/>
    <property type="match status" value="1"/>
</dbReference>
<accession>F0YPL5</accession>
<evidence type="ECO:0000259" key="7">
    <source>
        <dbReference type="PROSITE" id="PS51686"/>
    </source>
</evidence>
<feature type="binding site" evidence="5">
    <location>
        <position position="196"/>
    </location>
    <ligand>
        <name>S-adenosyl-L-methionine</name>
        <dbReference type="ChEBI" id="CHEBI:59789"/>
    </ligand>
</feature>
<dbReference type="EMBL" id="GL833243">
    <property type="protein sequence ID" value="EGB02944.1"/>
    <property type="molecule type" value="Genomic_DNA"/>
</dbReference>
<evidence type="ECO:0000256" key="2">
    <source>
        <dbReference type="ARBA" id="ARBA00022679"/>
    </source>
</evidence>
<dbReference type="Gene3D" id="3.40.50.150">
    <property type="entry name" value="Vaccinia Virus protein VP39"/>
    <property type="match status" value="1"/>
</dbReference>
<gene>
    <name evidence="8" type="ORF">AURANDRAFT_68423</name>
</gene>
<evidence type="ECO:0000256" key="5">
    <source>
        <dbReference type="PROSITE-ProRule" id="PRU01023"/>
    </source>
</evidence>